<name>A0AC61NGA8_9BACT</name>
<keyword evidence="2" id="KW-1185">Reference proteome</keyword>
<organism evidence="1 2">
    <name type="scientific">Halosquirtibacter laminarini</name>
    <dbReference type="NCBI Taxonomy" id="3374600"/>
    <lineage>
        <taxon>Bacteria</taxon>
        <taxon>Pseudomonadati</taxon>
        <taxon>Bacteroidota</taxon>
        <taxon>Bacteroidia</taxon>
        <taxon>Marinilabiliales</taxon>
        <taxon>Prolixibacteraceae</taxon>
        <taxon>Halosquirtibacter</taxon>
    </lineage>
</organism>
<dbReference type="EMBL" id="CP081303">
    <property type="protein sequence ID" value="QZE14662.1"/>
    <property type="molecule type" value="Genomic_DNA"/>
</dbReference>
<protein>
    <submittedName>
        <fullName evidence="1">RagB/SusD family nutrient uptake outer membrane protein</fullName>
    </submittedName>
</protein>
<reference evidence="1" key="1">
    <citation type="submission" date="2021-08" db="EMBL/GenBank/DDBJ databases">
        <title>Novel anaerobic bacterium isolated from sea squirt in East Sea, Republic of Korea.</title>
        <authorList>
            <person name="Nguyen T.H."/>
            <person name="Li Z."/>
            <person name="Lee Y.-J."/>
            <person name="Ko J."/>
            <person name="Kim S.-G."/>
        </authorList>
    </citation>
    <scope>NUCLEOTIDE SEQUENCE</scope>
    <source>
        <strain evidence="1">KCTC 25031</strain>
    </source>
</reference>
<evidence type="ECO:0000313" key="2">
    <source>
        <dbReference type="Proteomes" id="UP000826212"/>
    </source>
</evidence>
<sequence>MNFNKYIVAALIACGTLTSCSDFLNVDQVSTIDPSSFWSSPDDVIAYYYGCNDKFRDINNSTYLEEDRGDSFIPGDIGPASNAWSQYLDKENTADMTSYYNAIFHFNQLYNEGSKVNFGSRDALKKQILGSALSMRAHTYFKLIKTWGDVPLVTDVYTGSNTPIIGKTPVNEVMTQILSDVDAAIGMYTEDAIGNKNFWSKAASYALKADVLMYKAKVLGGGSTDLMEAIKCIDWIEAHANVSLEENYADIFSSSNKVNSEIVLSTYFDRYEQAYQYGRFTKPGYGNLANTHNYADMASTQGGRARAVYAPSLELEKTYDVNMNDTRRSVSILYPLVVQSTQKVNKTDYDNGTYTLDTPENGLDMFGDERDVVRYEGDDNSIVVICTHWDSLTPISNKFRGTYYDDLQDRVFDDDVILYRWGGLLLLRAEAKAATNDIAGAVVDLDQVRQRASTGAYSGAMDKDSVEKEILAERFRELFLELKRWPDLVRANAWGTINIYDVIPNLKGKTTPILWPFSDDDLRDNDKLVQNDGYSGISNS</sequence>
<evidence type="ECO:0000313" key="1">
    <source>
        <dbReference type="EMBL" id="QZE14662.1"/>
    </source>
</evidence>
<gene>
    <name evidence="1" type="ORF">K4L44_01965</name>
</gene>
<proteinExistence type="predicted"/>
<accession>A0AC61NGA8</accession>
<dbReference type="Proteomes" id="UP000826212">
    <property type="component" value="Chromosome"/>
</dbReference>